<evidence type="ECO:0000259" key="2">
    <source>
        <dbReference type="PROSITE" id="PS51123"/>
    </source>
</evidence>
<keyword evidence="1" id="KW-0472">Membrane</keyword>
<dbReference type="Gene3D" id="3.30.1330.60">
    <property type="entry name" value="OmpA-like domain"/>
    <property type="match status" value="1"/>
</dbReference>
<dbReference type="InterPro" id="IPR006665">
    <property type="entry name" value="OmpA-like"/>
</dbReference>
<gene>
    <name evidence="3" type="ORF">E1898_07975</name>
</gene>
<dbReference type="AlphaFoldDB" id="A0A4R5V1W1"/>
<feature type="domain" description="OmpA-like" evidence="2">
    <location>
        <begin position="1"/>
        <end position="47"/>
    </location>
</feature>
<accession>A0A4R5V1W1</accession>
<reference evidence="3 4" key="1">
    <citation type="submission" date="2019-03" db="EMBL/GenBank/DDBJ databases">
        <title>Algoriphagus aquimaris sp. nov., isolated form marine sediment in Pohang, Korea.</title>
        <authorList>
            <person name="Kim J."/>
            <person name="Yoon S.-H."/>
            <person name="Lee S.-S."/>
        </authorList>
    </citation>
    <scope>NUCLEOTIDE SEQUENCE [LARGE SCALE GENOMIC DNA]</scope>
    <source>
        <strain evidence="3 4">F21</strain>
    </source>
</reference>
<evidence type="ECO:0000313" key="3">
    <source>
        <dbReference type="EMBL" id="TDK45591.1"/>
    </source>
</evidence>
<proteinExistence type="predicted"/>
<organism evidence="3 4">
    <name type="scientific">Algoriphagus formosus</name>
    <dbReference type="NCBI Taxonomy" id="2007308"/>
    <lineage>
        <taxon>Bacteria</taxon>
        <taxon>Pseudomonadati</taxon>
        <taxon>Bacteroidota</taxon>
        <taxon>Cytophagia</taxon>
        <taxon>Cytophagales</taxon>
        <taxon>Cyclobacteriaceae</taxon>
        <taxon>Algoriphagus</taxon>
    </lineage>
</organism>
<comment type="caution">
    <text evidence="3">The sequence shown here is derived from an EMBL/GenBank/DDBJ whole genome shotgun (WGS) entry which is preliminary data.</text>
</comment>
<dbReference type="GO" id="GO:0016020">
    <property type="term" value="C:membrane"/>
    <property type="evidence" value="ECO:0007669"/>
    <property type="project" value="UniProtKB-UniRule"/>
</dbReference>
<dbReference type="InterPro" id="IPR036737">
    <property type="entry name" value="OmpA-like_sf"/>
</dbReference>
<name>A0A4R5V1W1_9BACT</name>
<keyword evidence="4" id="KW-1185">Reference proteome</keyword>
<sequence length="47" mass="5331">MGFADNTGSVSYNLKISEQRVEAFKAYFKEIKISEDRISSDVGRMIV</sequence>
<evidence type="ECO:0000313" key="4">
    <source>
        <dbReference type="Proteomes" id="UP000295438"/>
    </source>
</evidence>
<dbReference type="SUPFAM" id="SSF103088">
    <property type="entry name" value="OmpA-like"/>
    <property type="match status" value="1"/>
</dbReference>
<protein>
    <recommendedName>
        <fullName evidence="2">OmpA-like domain-containing protein</fullName>
    </recommendedName>
</protein>
<dbReference type="EMBL" id="SMUW01000032">
    <property type="protein sequence ID" value="TDK45591.1"/>
    <property type="molecule type" value="Genomic_DNA"/>
</dbReference>
<dbReference type="Proteomes" id="UP000295438">
    <property type="component" value="Unassembled WGS sequence"/>
</dbReference>
<evidence type="ECO:0000256" key="1">
    <source>
        <dbReference type="PROSITE-ProRule" id="PRU00473"/>
    </source>
</evidence>
<dbReference type="PROSITE" id="PS51123">
    <property type="entry name" value="OMPA_2"/>
    <property type="match status" value="1"/>
</dbReference>